<dbReference type="InterPro" id="IPR009057">
    <property type="entry name" value="Homeodomain-like_sf"/>
</dbReference>
<dbReference type="InterPro" id="IPR037923">
    <property type="entry name" value="HTH-like"/>
</dbReference>
<dbReference type="RefSeq" id="WP_378093240.1">
    <property type="nucleotide sequence ID" value="NZ_JBHSEP010000003.1"/>
</dbReference>
<dbReference type="Pfam" id="PF02311">
    <property type="entry name" value="AraC_binding"/>
    <property type="match status" value="1"/>
</dbReference>
<dbReference type="Gene3D" id="2.60.120.10">
    <property type="entry name" value="Jelly Rolls"/>
    <property type="match status" value="1"/>
</dbReference>
<gene>
    <name evidence="5" type="ORF">ACFO3S_05705</name>
</gene>
<keyword evidence="6" id="KW-1185">Reference proteome</keyword>
<evidence type="ECO:0000259" key="4">
    <source>
        <dbReference type="PROSITE" id="PS01124"/>
    </source>
</evidence>
<dbReference type="SUPFAM" id="SSF46689">
    <property type="entry name" value="Homeodomain-like"/>
    <property type="match status" value="2"/>
</dbReference>
<dbReference type="InterPro" id="IPR020449">
    <property type="entry name" value="Tscrpt_reg_AraC-type_HTH"/>
</dbReference>
<keyword evidence="1" id="KW-0805">Transcription regulation</keyword>
<organism evidence="5 6">
    <name type="scientific">Cohnella hongkongensis</name>
    <dbReference type="NCBI Taxonomy" id="178337"/>
    <lineage>
        <taxon>Bacteria</taxon>
        <taxon>Bacillati</taxon>
        <taxon>Bacillota</taxon>
        <taxon>Bacilli</taxon>
        <taxon>Bacillales</taxon>
        <taxon>Paenibacillaceae</taxon>
        <taxon>Cohnella</taxon>
    </lineage>
</organism>
<name>A0ABV9FA54_9BACL</name>
<dbReference type="EMBL" id="JBHSEP010000003">
    <property type="protein sequence ID" value="MFC4597727.1"/>
    <property type="molecule type" value="Genomic_DNA"/>
</dbReference>
<evidence type="ECO:0000256" key="3">
    <source>
        <dbReference type="ARBA" id="ARBA00023163"/>
    </source>
</evidence>
<dbReference type="InterPro" id="IPR014710">
    <property type="entry name" value="RmlC-like_jellyroll"/>
</dbReference>
<keyword evidence="2" id="KW-0238">DNA-binding</keyword>
<dbReference type="InterPro" id="IPR018060">
    <property type="entry name" value="HTH_AraC"/>
</dbReference>
<dbReference type="PRINTS" id="PR00032">
    <property type="entry name" value="HTHARAC"/>
</dbReference>
<dbReference type="Proteomes" id="UP001596028">
    <property type="component" value="Unassembled WGS sequence"/>
</dbReference>
<proteinExistence type="predicted"/>
<evidence type="ECO:0000313" key="5">
    <source>
        <dbReference type="EMBL" id="MFC4597727.1"/>
    </source>
</evidence>
<dbReference type="PROSITE" id="PS01124">
    <property type="entry name" value="HTH_ARAC_FAMILY_2"/>
    <property type="match status" value="1"/>
</dbReference>
<dbReference type="PANTHER" id="PTHR43280">
    <property type="entry name" value="ARAC-FAMILY TRANSCRIPTIONAL REGULATOR"/>
    <property type="match status" value="1"/>
</dbReference>
<dbReference type="InterPro" id="IPR003313">
    <property type="entry name" value="AraC-bd"/>
</dbReference>
<protein>
    <submittedName>
        <fullName evidence="5">AraC family transcriptional regulator</fullName>
    </submittedName>
</protein>
<reference evidence="6" key="1">
    <citation type="journal article" date="2019" name="Int. J. Syst. Evol. Microbiol.">
        <title>The Global Catalogue of Microorganisms (GCM) 10K type strain sequencing project: providing services to taxonomists for standard genome sequencing and annotation.</title>
        <authorList>
            <consortium name="The Broad Institute Genomics Platform"/>
            <consortium name="The Broad Institute Genome Sequencing Center for Infectious Disease"/>
            <person name="Wu L."/>
            <person name="Ma J."/>
        </authorList>
    </citation>
    <scope>NUCLEOTIDE SEQUENCE [LARGE SCALE GENOMIC DNA]</scope>
    <source>
        <strain evidence="6">CCUG 49571</strain>
    </source>
</reference>
<keyword evidence="3" id="KW-0804">Transcription</keyword>
<dbReference type="SUPFAM" id="SSF51215">
    <property type="entry name" value="Regulatory protein AraC"/>
    <property type="match status" value="1"/>
</dbReference>
<dbReference type="Pfam" id="PF12833">
    <property type="entry name" value="HTH_18"/>
    <property type="match status" value="1"/>
</dbReference>
<evidence type="ECO:0000256" key="1">
    <source>
        <dbReference type="ARBA" id="ARBA00023015"/>
    </source>
</evidence>
<sequence>MDANLRTGRKNSVSEHFVPDLRAAHHISFMHVREVNAKWVYPSHEHKQYEINYVLRGCQEMVVNGKACRLEQGDFVLIRPGDIHSSGAGSADGFVYFCLHFEIDDPPLVHLLGSGRQPARSGRSPEDDAGRRVLDKLASVAVSDRPYDLAVRTGMQASFYELLSKLCSARYAGSEAAEDGRPPHSETAHLIESLIHAAAKQPIYHGHPNDERPMIGDIARRIGISESHCNRLFKKVYGVSPRHYLSGMIRDEAMRLLRDTSLSVDHISHLLGYRDIAHFSRQFKRWTGVSPRDYRMGVPPIHPCS</sequence>
<feature type="domain" description="HTH araC/xylS-type" evidence="4">
    <location>
        <begin position="215"/>
        <end position="297"/>
    </location>
</feature>
<comment type="caution">
    <text evidence="5">The sequence shown here is derived from an EMBL/GenBank/DDBJ whole genome shotgun (WGS) entry which is preliminary data.</text>
</comment>
<dbReference type="Gene3D" id="1.10.10.60">
    <property type="entry name" value="Homeodomain-like"/>
    <property type="match status" value="2"/>
</dbReference>
<dbReference type="SMART" id="SM00342">
    <property type="entry name" value="HTH_ARAC"/>
    <property type="match status" value="1"/>
</dbReference>
<evidence type="ECO:0000256" key="2">
    <source>
        <dbReference type="ARBA" id="ARBA00023125"/>
    </source>
</evidence>
<accession>A0ABV9FA54</accession>
<evidence type="ECO:0000313" key="6">
    <source>
        <dbReference type="Proteomes" id="UP001596028"/>
    </source>
</evidence>
<dbReference type="PANTHER" id="PTHR43280:SF2">
    <property type="entry name" value="HTH-TYPE TRANSCRIPTIONAL REGULATOR EXSA"/>
    <property type="match status" value="1"/>
</dbReference>